<reference evidence="1 2" key="1">
    <citation type="submission" date="2024-02" db="EMBL/GenBank/DDBJ databases">
        <title>High-quality chromosome-scale genome assembly of Pensacola bahiagrass (Paspalum notatum Flugge var. saurae).</title>
        <authorList>
            <person name="Vega J.M."/>
            <person name="Podio M."/>
            <person name="Orjuela J."/>
            <person name="Siena L.A."/>
            <person name="Pessino S.C."/>
            <person name="Combes M.C."/>
            <person name="Mariac C."/>
            <person name="Albertini E."/>
            <person name="Pupilli F."/>
            <person name="Ortiz J.P.A."/>
            <person name="Leblanc O."/>
        </authorList>
    </citation>
    <scope>NUCLEOTIDE SEQUENCE [LARGE SCALE GENOMIC DNA]</scope>
    <source>
        <strain evidence="1">R1</strain>
        <tissue evidence="1">Leaf</tissue>
    </source>
</reference>
<evidence type="ECO:0000313" key="2">
    <source>
        <dbReference type="Proteomes" id="UP001341281"/>
    </source>
</evidence>
<evidence type="ECO:0000313" key="1">
    <source>
        <dbReference type="EMBL" id="WVZ95526.1"/>
    </source>
</evidence>
<protein>
    <submittedName>
        <fullName evidence="1">Uncharacterized protein</fullName>
    </submittedName>
</protein>
<proteinExistence type="predicted"/>
<dbReference type="AlphaFoldDB" id="A0AAQ3XD63"/>
<organism evidence="1 2">
    <name type="scientific">Paspalum notatum var. saurae</name>
    <dbReference type="NCBI Taxonomy" id="547442"/>
    <lineage>
        <taxon>Eukaryota</taxon>
        <taxon>Viridiplantae</taxon>
        <taxon>Streptophyta</taxon>
        <taxon>Embryophyta</taxon>
        <taxon>Tracheophyta</taxon>
        <taxon>Spermatophyta</taxon>
        <taxon>Magnoliopsida</taxon>
        <taxon>Liliopsida</taxon>
        <taxon>Poales</taxon>
        <taxon>Poaceae</taxon>
        <taxon>PACMAD clade</taxon>
        <taxon>Panicoideae</taxon>
        <taxon>Andropogonodae</taxon>
        <taxon>Paspaleae</taxon>
        <taxon>Paspalinae</taxon>
        <taxon>Paspalum</taxon>
    </lineage>
</organism>
<accession>A0AAQ3XD63</accession>
<name>A0AAQ3XD63_PASNO</name>
<sequence length="141" mass="15604">MSCMAGCSGLDLPISSHLSTTATQVRREHPRTFNPLRPLLNPGCRPMYPLKKYMPGKGAEIPSTIMLNAFCTLFTVRLARKKNTIGDAFDLIRVCGCTMAGEGPRDLLDDASRCGMAYESTAHVRRGPDHTRTRRRHGRTA</sequence>
<keyword evidence="2" id="KW-1185">Reference proteome</keyword>
<dbReference type="Proteomes" id="UP001341281">
    <property type="component" value="Chromosome 09"/>
</dbReference>
<dbReference type="EMBL" id="CP144753">
    <property type="protein sequence ID" value="WVZ95526.1"/>
    <property type="molecule type" value="Genomic_DNA"/>
</dbReference>
<gene>
    <name evidence="1" type="ORF">U9M48_041279</name>
</gene>